<name>A0A934X552_9MICO</name>
<keyword evidence="1" id="KW-0472">Membrane</keyword>
<organism evidence="2 4">
    <name type="scientific">Candidatus Phosphoribacter hodrii</name>
    <dbReference type="NCBI Taxonomy" id="2953743"/>
    <lineage>
        <taxon>Bacteria</taxon>
        <taxon>Bacillati</taxon>
        <taxon>Actinomycetota</taxon>
        <taxon>Actinomycetes</taxon>
        <taxon>Micrococcales</taxon>
        <taxon>Dermatophilaceae</taxon>
        <taxon>Candidatus Phosphoribacter</taxon>
    </lineage>
</organism>
<protein>
    <submittedName>
        <fullName evidence="2">Uncharacterized protein</fullName>
    </submittedName>
</protein>
<evidence type="ECO:0000313" key="3">
    <source>
        <dbReference type="EMBL" id="MBK7272876.1"/>
    </source>
</evidence>
<accession>A0A934X552</accession>
<proteinExistence type="predicted"/>
<dbReference type="Proteomes" id="UP000726105">
    <property type="component" value="Unassembled WGS sequence"/>
</dbReference>
<evidence type="ECO:0000256" key="1">
    <source>
        <dbReference type="SAM" id="Phobius"/>
    </source>
</evidence>
<keyword evidence="1" id="KW-1133">Transmembrane helix</keyword>
<evidence type="ECO:0000313" key="5">
    <source>
        <dbReference type="Proteomes" id="UP000726105"/>
    </source>
</evidence>
<feature type="transmembrane region" description="Helical" evidence="1">
    <location>
        <begin position="7"/>
        <end position="25"/>
    </location>
</feature>
<gene>
    <name evidence="2" type="ORF">IPF40_05545</name>
    <name evidence="3" type="ORF">IPI13_06775</name>
</gene>
<comment type="caution">
    <text evidence="2">The sequence shown here is derived from an EMBL/GenBank/DDBJ whole genome shotgun (WGS) entry which is preliminary data.</text>
</comment>
<dbReference type="EMBL" id="JADIXZ010000004">
    <property type="protein sequence ID" value="MBK6300523.1"/>
    <property type="molecule type" value="Genomic_DNA"/>
</dbReference>
<keyword evidence="1" id="KW-0812">Transmembrane</keyword>
<reference evidence="4 5" key="1">
    <citation type="submission" date="2020-10" db="EMBL/GenBank/DDBJ databases">
        <title>Connecting structure to function with the recovery of over 1000 high-quality activated sludge metagenome-assembled genomes encoding full-length rRNA genes using long-read sequencing.</title>
        <authorList>
            <person name="Singleton C.M."/>
            <person name="Petriglieri F."/>
            <person name="Kristensen J.M."/>
            <person name="Kirkegaard R.H."/>
            <person name="Michaelsen T.Y."/>
            <person name="Andersen M.H."/>
            <person name="Karst S.M."/>
            <person name="Dueholm M.S."/>
            <person name="Nielsen P.H."/>
            <person name="Albertsen M."/>
        </authorList>
    </citation>
    <scope>NUCLEOTIDE SEQUENCE [LARGE SCALE GENOMIC DNA]</scope>
    <source>
        <strain evidence="2">AalE_18-Q3-R2-46_BAT3C.188</strain>
        <strain evidence="3">Ega_18-Q3-R5-49_MAXAC.001</strain>
    </source>
</reference>
<dbReference type="AlphaFoldDB" id="A0A934X552"/>
<evidence type="ECO:0000313" key="4">
    <source>
        <dbReference type="Proteomes" id="UP000718281"/>
    </source>
</evidence>
<dbReference type="EMBL" id="JADJIB010000002">
    <property type="protein sequence ID" value="MBK7272876.1"/>
    <property type="molecule type" value="Genomic_DNA"/>
</dbReference>
<dbReference type="Proteomes" id="UP000718281">
    <property type="component" value="Unassembled WGS sequence"/>
</dbReference>
<feature type="transmembrane region" description="Helical" evidence="1">
    <location>
        <begin position="37"/>
        <end position="55"/>
    </location>
</feature>
<sequence length="60" mass="6210">MSSTTNPVVGLVVGVLLIPLGWYVARDGGASMGPFGWLLLGVGVASTVGNGLLMLRARRR</sequence>
<evidence type="ECO:0000313" key="2">
    <source>
        <dbReference type="EMBL" id="MBK6300523.1"/>
    </source>
</evidence>